<dbReference type="STRING" id="649747.HMPREF0083_04713"/>
<sequence>MIIICLVMGLTLWVHAVQIAQGTGIDVYVADSVRLDGYMTPETIAEAQQLAAERGMEFEVIENPDPVPLGELATLQYELHVPYFAEIGKTIGLVDVIPKNKAIMRTGER</sequence>
<proteinExistence type="predicted"/>
<protein>
    <submittedName>
        <fullName evidence="2">Uncharacterized protein</fullName>
    </submittedName>
</protein>
<reference evidence="2 3" key="1">
    <citation type="submission" date="2013-08" db="EMBL/GenBank/DDBJ databases">
        <authorList>
            <person name="Weinstock G."/>
            <person name="Sodergren E."/>
            <person name="Wylie T."/>
            <person name="Fulton L."/>
            <person name="Fulton R."/>
            <person name="Fronick C."/>
            <person name="O'Laughlin M."/>
            <person name="Godfrey J."/>
            <person name="Miner T."/>
            <person name="Herter B."/>
            <person name="Appelbaum E."/>
            <person name="Cordes M."/>
            <person name="Lek S."/>
            <person name="Wollam A."/>
            <person name="Pepin K.H."/>
            <person name="Palsikar V.B."/>
            <person name="Mitreva M."/>
            <person name="Wilson R.K."/>
        </authorList>
    </citation>
    <scope>NUCLEOTIDE SEQUENCE [LARGE SCALE GENOMIC DNA]</scope>
    <source>
        <strain evidence="2 3">ATCC 12856</strain>
    </source>
</reference>
<dbReference type="Proteomes" id="UP000016511">
    <property type="component" value="Unassembled WGS sequence"/>
</dbReference>
<dbReference type="AlphaFoldDB" id="U1Y511"/>
<evidence type="ECO:0000313" key="2">
    <source>
        <dbReference type="EMBL" id="ERI07242.1"/>
    </source>
</evidence>
<comment type="caution">
    <text evidence="2">The sequence shown here is derived from an EMBL/GenBank/DDBJ whole genome shotgun (WGS) entry which is preliminary data.</text>
</comment>
<keyword evidence="1" id="KW-0732">Signal</keyword>
<evidence type="ECO:0000313" key="3">
    <source>
        <dbReference type="Proteomes" id="UP000016511"/>
    </source>
</evidence>
<feature type="signal peptide" evidence="1">
    <location>
        <begin position="1"/>
        <end position="16"/>
    </location>
</feature>
<dbReference type="PATRIC" id="fig|649747.3.peg.4243"/>
<keyword evidence="3" id="KW-1185">Reference proteome</keyword>
<gene>
    <name evidence="2" type="ORF">HMPREF0083_04713</name>
</gene>
<feature type="chain" id="PRO_5038375024" evidence="1">
    <location>
        <begin position="17"/>
        <end position="109"/>
    </location>
</feature>
<evidence type="ECO:0000256" key="1">
    <source>
        <dbReference type="SAM" id="SignalP"/>
    </source>
</evidence>
<dbReference type="EMBL" id="AWSJ01000287">
    <property type="protein sequence ID" value="ERI07242.1"/>
    <property type="molecule type" value="Genomic_DNA"/>
</dbReference>
<name>U1Y511_ANEAE</name>
<dbReference type="HOGENOM" id="CLU_2178334_0_0_9"/>
<accession>U1Y511</accession>
<organism evidence="2 3">
    <name type="scientific">Aneurinibacillus aneurinilyticus ATCC 12856</name>
    <dbReference type="NCBI Taxonomy" id="649747"/>
    <lineage>
        <taxon>Bacteria</taxon>
        <taxon>Bacillati</taxon>
        <taxon>Bacillota</taxon>
        <taxon>Bacilli</taxon>
        <taxon>Bacillales</taxon>
        <taxon>Paenibacillaceae</taxon>
        <taxon>Aneurinibacillus group</taxon>
        <taxon>Aneurinibacillus</taxon>
    </lineage>
</organism>